<name>A0ABW5JII0_9BACT</name>
<proteinExistence type="predicted"/>
<evidence type="ECO:0008006" key="3">
    <source>
        <dbReference type="Google" id="ProtNLM"/>
    </source>
</evidence>
<organism evidence="1 2">
    <name type="scientific">Gracilimonas halophila</name>
    <dbReference type="NCBI Taxonomy" id="1834464"/>
    <lineage>
        <taxon>Bacteria</taxon>
        <taxon>Pseudomonadati</taxon>
        <taxon>Balneolota</taxon>
        <taxon>Balneolia</taxon>
        <taxon>Balneolales</taxon>
        <taxon>Balneolaceae</taxon>
        <taxon>Gracilimonas</taxon>
    </lineage>
</organism>
<accession>A0ABW5JII0</accession>
<comment type="caution">
    <text evidence="1">The sequence shown here is derived from an EMBL/GenBank/DDBJ whole genome shotgun (WGS) entry which is preliminary data.</text>
</comment>
<evidence type="ECO:0000313" key="2">
    <source>
        <dbReference type="Proteomes" id="UP001597460"/>
    </source>
</evidence>
<protein>
    <recommendedName>
        <fullName evidence="3">Type II secretory pathway, pseudopilin PulG</fullName>
    </recommendedName>
</protein>
<gene>
    <name evidence="1" type="ORF">ACFSVN_06935</name>
</gene>
<evidence type="ECO:0000313" key="1">
    <source>
        <dbReference type="EMBL" id="MFD2532175.1"/>
    </source>
</evidence>
<dbReference type="Proteomes" id="UP001597460">
    <property type="component" value="Unassembled WGS sequence"/>
</dbReference>
<sequence length="154" mass="15505">MGQQQLLLVILVTIIVGIATVVAINTFGSAADSANIDAVRQDIATFAASAQGYFMKPEMLGGGGGDWEGITFNTVAFPADEVANAGLTAVNANGVYTFAAPAATDTVFTISGHPSSRIDGPVTATATATQGNGPLIAEIGPGGINWNCATCSNQ</sequence>
<reference evidence="2" key="1">
    <citation type="journal article" date="2019" name="Int. J. Syst. Evol. Microbiol.">
        <title>The Global Catalogue of Microorganisms (GCM) 10K type strain sequencing project: providing services to taxonomists for standard genome sequencing and annotation.</title>
        <authorList>
            <consortium name="The Broad Institute Genomics Platform"/>
            <consortium name="The Broad Institute Genome Sequencing Center for Infectious Disease"/>
            <person name="Wu L."/>
            <person name="Ma J."/>
        </authorList>
    </citation>
    <scope>NUCLEOTIDE SEQUENCE [LARGE SCALE GENOMIC DNA]</scope>
    <source>
        <strain evidence="2">KCTC 52042</strain>
    </source>
</reference>
<dbReference type="EMBL" id="JBHULI010000024">
    <property type="protein sequence ID" value="MFD2532175.1"/>
    <property type="molecule type" value="Genomic_DNA"/>
</dbReference>
<dbReference type="RefSeq" id="WP_390300388.1">
    <property type="nucleotide sequence ID" value="NZ_JBHULI010000024.1"/>
</dbReference>
<keyword evidence="2" id="KW-1185">Reference proteome</keyword>